<evidence type="ECO:0000313" key="2">
    <source>
        <dbReference type="Proteomes" id="UP001482620"/>
    </source>
</evidence>
<name>A0ABV0VEE3_9TELE</name>
<organism evidence="1 2">
    <name type="scientific">Ilyodon furcidens</name>
    <name type="common">goldbreast splitfin</name>
    <dbReference type="NCBI Taxonomy" id="33524"/>
    <lineage>
        <taxon>Eukaryota</taxon>
        <taxon>Metazoa</taxon>
        <taxon>Chordata</taxon>
        <taxon>Craniata</taxon>
        <taxon>Vertebrata</taxon>
        <taxon>Euteleostomi</taxon>
        <taxon>Actinopterygii</taxon>
        <taxon>Neopterygii</taxon>
        <taxon>Teleostei</taxon>
        <taxon>Neoteleostei</taxon>
        <taxon>Acanthomorphata</taxon>
        <taxon>Ovalentaria</taxon>
        <taxon>Atherinomorphae</taxon>
        <taxon>Cyprinodontiformes</taxon>
        <taxon>Goodeidae</taxon>
        <taxon>Ilyodon</taxon>
    </lineage>
</organism>
<sequence length="101" mass="11679">MLFFLYMQPDCGRLRMPPKEKLSPSRNFTHDALSEDLDLGFFPFQNCFLCLMWVKREAVSFVVQFGTMCLGVQADAKNEDVCPYNLVYLRKNEPHSCSGPF</sequence>
<evidence type="ECO:0000313" key="1">
    <source>
        <dbReference type="EMBL" id="MEQ2255404.1"/>
    </source>
</evidence>
<dbReference type="EMBL" id="JAHRIQ010105372">
    <property type="protein sequence ID" value="MEQ2255404.1"/>
    <property type="molecule type" value="Genomic_DNA"/>
</dbReference>
<accession>A0ABV0VEE3</accession>
<comment type="caution">
    <text evidence="1">The sequence shown here is derived from an EMBL/GenBank/DDBJ whole genome shotgun (WGS) entry which is preliminary data.</text>
</comment>
<reference evidence="1 2" key="1">
    <citation type="submission" date="2021-06" db="EMBL/GenBank/DDBJ databases">
        <authorList>
            <person name="Palmer J.M."/>
        </authorList>
    </citation>
    <scope>NUCLEOTIDE SEQUENCE [LARGE SCALE GENOMIC DNA]</scope>
    <source>
        <strain evidence="2">if_2019</strain>
        <tissue evidence="1">Muscle</tissue>
    </source>
</reference>
<keyword evidence="2" id="KW-1185">Reference proteome</keyword>
<proteinExistence type="predicted"/>
<dbReference type="Proteomes" id="UP001482620">
    <property type="component" value="Unassembled WGS sequence"/>
</dbReference>
<protein>
    <submittedName>
        <fullName evidence="1">Uncharacterized protein</fullName>
    </submittedName>
</protein>
<gene>
    <name evidence="1" type="ORF">ILYODFUR_013528</name>
</gene>